<dbReference type="GO" id="GO:0004065">
    <property type="term" value="F:arylsulfatase activity"/>
    <property type="evidence" value="ECO:0007669"/>
    <property type="project" value="TreeGrafter"/>
</dbReference>
<evidence type="ECO:0000313" key="7">
    <source>
        <dbReference type="Proteomes" id="UP000295064"/>
    </source>
</evidence>
<gene>
    <name evidence="6" type="ORF">DFR79_101153</name>
</gene>
<dbReference type="InterPro" id="IPR017850">
    <property type="entry name" value="Alkaline_phosphatase_core_sf"/>
</dbReference>
<keyword evidence="2" id="KW-0479">Metal-binding</keyword>
<dbReference type="EMBL" id="SNWX01000001">
    <property type="protein sequence ID" value="TDO95154.1"/>
    <property type="molecule type" value="Genomic_DNA"/>
</dbReference>
<evidence type="ECO:0000256" key="1">
    <source>
        <dbReference type="ARBA" id="ARBA00008779"/>
    </source>
</evidence>
<evidence type="ECO:0000313" key="6">
    <source>
        <dbReference type="EMBL" id="TDO95154.1"/>
    </source>
</evidence>
<dbReference type="Gene3D" id="3.40.720.10">
    <property type="entry name" value="Alkaline Phosphatase, subunit A"/>
    <property type="match status" value="1"/>
</dbReference>
<dbReference type="PANTHER" id="PTHR42693:SF33">
    <property type="entry name" value="ARYLSULFATASE"/>
    <property type="match status" value="1"/>
</dbReference>
<sequence length="440" mass="50552">MKGLDKKPNILFILADDLGWGDVSYHGSEIETPTIDRLTARGVELDQHYVCPLCTPSRTSLLTGEYPGRFGRHATVPSSQPVLPDNYPTLASILKENGYSTALFGKWHLGSDPEFFPGKYGFDYSYGSLAGGVDPYTHRYKSGPYSHTWHRNGELIEEKGHATDLITAEVISWIKSRDEDQPWFCYLPYTAVHTPIRAPEKWQNKYWLRNYDIDPARDSSFKSYAAYVSHLDSAVGKIVESLKHLSLLENTIIVFTSDNGAVTYNPSQDTIKYPGKYYDTPRLGSNYPLRGHKAQLYEGGIRTPAAIFWQHQLQPTKIETPLYIADWLPTFVSLLDLDYNEEEKWDGIDISSLLFASQMKLEERSIYWNLKEEEYAYRQGKWKLILDQNKNRELYNLDADPEEEQNLASNHPEIVDNLFQKILSEQKQDNRSVRSDIDKI</sequence>
<dbReference type="OrthoDB" id="5901192at2"/>
<dbReference type="RefSeq" id="WP_133513589.1">
    <property type="nucleotide sequence ID" value="NZ_SNWX01000001.1"/>
</dbReference>
<dbReference type="PANTHER" id="PTHR42693">
    <property type="entry name" value="ARYLSULFATASE FAMILY MEMBER"/>
    <property type="match status" value="1"/>
</dbReference>
<keyword evidence="3" id="KW-0378">Hydrolase</keyword>
<dbReference type="Gene3D" id="3.30.1120.10">
    <property type="match status" value="1"/>
</dbReference>
<dbReference type="GO" id="GO:0046872">
    <property type="term" value="F:metal ion binding"/>
    <property type="evidence" value="ECO:0007669"/>
    <property type="project" value="UniProtKB-KW"/>
</dbReference>
<evidence type="ECO:0000256" key="3">
    <source>
        <dbReference type="ARBA" id="ARBA00022801"/>
    </source>
</evidence>
<feature type="domain" description="Sulfatase N-terminal" evidence="5">
    <location>
        <begin position="8"/>
        <end position="336"/>
    </location>
</feature>
<keyword evidence="4" id="KW-0106">Calcium</keyword>
<protein>
    <submittedName>
        <fullName evidence="6">Arylsulfatase A-like enzyme</fullName>
    </submittedName>
</protein>
<name>A0A4R6M1Y1_9FIRM</name>
<dbReference type="SUPFAM" id="SSF53649">
    <property type="entry name" value="Alkaline phosphatase-like"/>
    <property type="match status" value="1"/>
</dbReference>
<accession>A0A4R6M1Y1</accession>
<evidence type="ECO:0000256" key="2">
    <source>
        <dbReference type="ARBA" id="ARBA00022723"/>
    </source>
</evidence>
<evidence type="ECO:0000256" key="4">
    <source>
        <dbReference type="ARBA" id="ARBA00022837"/>
    </source>
</evidence>
<comment type="caution">
    <text evidence="6">The sequence shown here is derived from an EMBL/GenBank/DDBJ whole genome shotgun (WGS) entry which is preliminary data.</text>
</comment>
<dbReference type="PROSITE" id="PS00523">
    <property type="entry name" value="SULFATASE_1"/>
    <property type="match status" value="1"/>
</dbReference>
<organism evidence="6 7">
    <name type="scientific">Halanaerobium saccharolyticum</name>
    <dbReference type="NCBI Taxonomy" id="43595"/>
    <lineage>
        <taxon>Bacteria</taxon>
        <taxon>Bacillati</taxon>
        <taxon>Bacillota</taxon>
        <taxon>Clostridia</taxon>
        <taxon>Halanaerobiales</taxon>
        <taxon>Halanaerobiaceae</taxon>
        <taxon>Halanaerobium</taxon>
    </lineage>
</organism>
<dbReference type="InterPro" id="IPR050738">
    <property type="entry name" value="Sulfatase"/>
</dbReference>
<evidence type="ECO:0000259" key="5">
    <source>
        <dbReference type="Pfam" id="PF00884"/>
    </source>
</evidence>
<proteinExistence type="inferred from homology"/>
<dbReference type="AlphaFoldDB" id="A0A4R6M1Y1"/>
<dbReference type="Pfam" id="PF00884">
    <property type="entry name" value="Sulfatase"/>
    <property type="match status" value="1"/>
</dbReference>
<dbReference type="InterPro" id="IPR000917">
    <property type="entry name" value="Sulfatase_N"/>
</dbReference>
<comment type="similarity">
    <text evidence="1">Belongs to the sulfatase family.</text>
</comment>
<dbReference type="Proteomes" id="UP000295064">
    <property type="component" value="Unassembled WGS sequence"/>
</dbReference>
<reference evidence="6 7" key="1">
    <citation type="submission" date="2019-03" db="EMBL/GenBank/DDBJ databases">
        <title>Subsurface microbial communities from deep shales in Ohio and West Virginia, USA.</title>
        <authorList>
            <person name="Wrighton K."/>
        </authorList>
    </citation>
    <scope>NUCLEOTIDE SEQUENCE [LARGE SCALE GENOMIC DNA]</scope>
    <source>
        <strain evidence="6 7">MA284_T2</strain>
    </source>
</reference>
<dbReference type="InterPro" id="IPR024607">
    <property type="entry name" value="Sulfatase_CS"/>
</dbReference>